<evidence type="ECO:0008006" key="3">
    <source>
        <dbReference type="Google" id="ProtNLM"/>
    </source>
</evidence>
<dbReference type="GO" id="GO:0003676">
    <property type="term" value="F:nucleic acid binding"/>
    <property type="evidence" value="ECO:0007669"/>
    <property type="project" value="InterPro"/>
</dbReference>
<name>A0A6M0RCN4_9CLOT</name>
<dbReference type="Gene3D" id="3.40.1350.10">
    <property type="match status" value="1"/>
</dbReference>
<sequence length="142" mass="16554">MNTGIIGEYYVLCELWRKGFNALKADNPNQKDWDILVLLNNKNIKLQVKTIDWQKSSSKVITGNFKNGFDFLALVLLNYNKRKYTVLVIPKSKIKVRSKSQPRGLLDKENNILYTNKTITIGELEKNTKLINEYEDEWSQIN</sequence>
<dbReference type="Proteomes" id="UP000473885">
    <property type="component" value="Unassembled WGS sequence"/>
</dbReference>
<reference evidence="1 2" key="1">
    <citation type="submission" date="2019-04" db="EMBL/GenBank/DDBJ databases">
        <title>Genome sequencing of Clostridium botulinum Groups I-IV and Clostridium butyricum.</title>
        <authorList>
            <person name="Brunt J."/>
            <person name="Van Vliet A.H.M."/>
            <person name="Stringer S.C."/>
            <person name="Carter A.T."/>
            <person name="Peck M.W."/>
        </authorList>
    </citation>
    <scope>NUCLEOTIDE SEQUENCE [LARGE SCALE GENOMIC DNA]</scope>
    <source>
        <strain evidence="1 2">IFR 18/094</strain>
    </source>
</reference>
<dbReference type="InterPro" id="IPR011856">
    <property type="entry name" value="tRNA_endonuc-like_dom_sf"/>
</dbReference>
<dbReference type="AlphaFoldDB" id="A0A6M0RCN4"/>
<dbReference type="RefSeq" id="WP_163249839.1">
    <property type="nucleotide sequence ID" value="NZ_SXDP01000016.1"/>
</dbReference>
<organism evidence="1 2">
    <name type="scientific">Clostridium niameyense</name>
    <dbReference type="NCBI Taxonomy" id="1622073"/>
    <lineage>
        <taxon>Bacteria</taxon>
        <taxon>Bacillati</taxon>
        <taxon>Bacillota</taxon>
        <taxon>Clostridia</taxon>
        <taxon>Eubacteriales</taxon>
        <taxon>Clostridiaceae</taxon>
        <taxon>Clostridium</taxon>
    </lineage>
</organism>
<evidence type="ECO:0000313" key="2">
    <source>
        <dbReference type="Proteomes" id="UP000473885"/>
    </source>
</evidence>
<dbReference type="EMBL" id="SXDP01000016">
    <property type="protein sequence ID" value="NEZ47923.1"/>
    <property type="molecule type" value="Genomic_DNA"/>
</dbReference>
<evidence type="ECO:0000313" key="1">
    <source>
        <dbReference type="EMBL" id="NEZ47923.1"/>
    </source>
</evidence>
<protein>
    <recommendedName>
        <fullName evidence="3">DUF4365 domain-containing protein</fullName>
    </recommendedName>
</protein>
<keyword evidence="2" id="KW-1185">Reference proteome</keyword>
<comment type="caution">
    <text evidence="1">The sequence shown here is derived from an EMBL/GenBank/DDBJ whole genome shotgun (WGS) entry which is preliminary data.</text>
</comment>
<proteinExistence type="predicted"/>
<gene>
    <name evidence="1" type="ORF">FDF74_12100</name>
</gene>
<accession>A0A6M0RCN4</accession>